<evidence type="ECO:0000313" key="3">
    <source>
        <dbReference type="Proteomes" id="UP000003178"/>
    </source>
</evidence>
<accession>B6FYJ2</accession>
<evidence type="ECO:0000256" key="1">
    <source>
        <dbReference type="SAM" id="SignalP"/>
    </source>
</evidence>
<dbReference type="HOGENOM" id="CLU_351171_0_0_9"/>
<feature type="chain" id="PRO_5002844980" evidence="1">
    <location>
        <begin position="25"/>
        <end position="678"/>
    </location>
</feature>
<comment type="caution">
    <text evidence="2">The sequence shown here is derived from an EMBL/GenBank/DDBJ whole genome shotgun (WGS) entry which is preliminary data.</text>
</comment>
<dbReference type="Gene3D" id="3.40.50.12090">
    <property type="match status" value="2"/>
</dbReference>
<dbReference type="eggNOG" id="COG2247">
    <property type="taxonomic scope" value="Bacteria"/>
</dbReference>
<dbReference type="Pfam" id="PF04122">
    <property type="entry name" value="CW_binding_2"/>
    <property type="match status" value="3"/>
</dbReference>
<evidence type="ECO:0000313" key="2">
    <source>
        <dbReference type="EMBL" id="EEA85409.1"/>
    </source>
</evidence>
<name>B6FYJ2_PEPHT</name>
<protein>
    <submittedName>
        <fullName evidence="2">Putative cell wall binding repeat 2</fullName>
    </submittedName>
</protein>
<dbReference type="STRING" id="500633.CLOHIR_00944"/>
<dbReference type="Proteomes" id="UP000003178">
    <property type="component" value="Unassembled WGS sequence"/>
</dbReference>
<dbReference type="AlphaFoldDB" id="B6FYJ2"/>
<proteinExistence type="predicted"/>
<keyword evidence="3" id="KW-1185">Reference proteome</keyword>
<reference evidence="2 3" key="2">
    <citation type="submission" date="2008-10" db="EMBL/GenBank/DDBJ databases">
        <title>Draft genome sequence of Clostridium hiranonis (DSM 13275).</title>
        <authorList>
            <person name="Sudarsanam P."/>
            <person name="Ley R."/>
            <person name="Guruge J."/>
            <person name="Turnbaugh P.J."/>
            <person name="Mahowald M."/>
            <person name="Liep D."/>
            <person name="Gordon J."/>
        </authorList>
    </citation>
    <scope>NUCLEOTIDE SEQUENCE [LARGE SCALE GENOMIC DNA]</scope>
    <source>
        <strain evidence="2 3">DSM 13275</strain>
    </source>
</reference>
<dbReference type="EMBL" id="ABWP01000042">
    <property type="protein sequence ID" value="EEA85409.1"/>
    <property type="molecule type" value="Genomic_DNA"/>
</dbReference>
<gene>
    <name evidence="2" type="ORF">CLOHIR_00944</name>
</gene>
<dbReference type="InterPro" id="IPR007253">
    <property type="entry name" value="Cell_wall-bd_2"/>
</dbReference>
<keyword evidence="1" id="KW-0732">Signal</keyword>
<dbReference type="OrthoDB" id="9792074at2"/>
<sequence length="678" mass="71309">MNKKKLSVVMAGAMLATSVVPVLAADSVQKYEIGVDQLGVLRAGLNNFLETKKFVSTDKNNTLAGKSIYSISSSNTTAIASETKDVSSINLASLKAGDKIYILDDGHREVDGKFYSTSDGNVTTTGEVFDETKLKDTTTINKLKAYTFVKDAAYDEDAKELVVTLKSADVNTGANIVLTYKVGDAVVDFDNVLTKDGVKYAASAVKASPSTNEVAISDVVSFAPKAGTVEAGQDIPNKKIAEIKIVANAENNLLVSDLYDGLMLTDKGQEILDALKEKSSAKSGIFAADGTTEITLAAANSVVKDPTTGITTFKINFNDSYGNKHEYTVRGTNEAQAKKLAGWLATQNPTVDVVAGDNRYETAVSISKKAFGKDFKLTGNANAKDVVIVNGTALVDGLAAAPYAKTLGNSTPILLSENDSLPKATKDYLKKLTEDLASSSMKNVTVHLVGGTSVLSKNVSDELKEMGFSVERVGGSNREETSMEVARKVNPNLTKAFVVGANGEADAMSIAGVASTTATKAPIIVAKAGGLSEDTIYDLKGAAITIIGGTNQITNEEFKALDEMNGNALVERVSGKDRKATNAAIIKKYYGTTEMDTKAIIVAKDGIANKTQLVDALAASTIAGSQGSPIVLATDKLSNEQINEIELSTSSQATAIYQVGKGVERSVVEVLASKLGLK</sequence>
<organism evidence="2 3">
    <name type="scientific">Peptacetobacter hiranonis (strain DSM 13275 / JCM 10541 / KCTC 15199 / TO-931)</name>
    <name type="common">Clostridium hiranonis</name>
    <dbReference type="NCBI Taxonomy" id="500633"/>
    <lineage>
        <taxon>Bacteria</taxon>
        <taxon>Bacillati</taxon>
        <taxon>Bacillota</taxon>
        <taxon>Clostridia</taxon>
        <taxon>Peptostreptococcales</taxon>
        <taxon>Peptostreptococcaceae</taxon>
        <taxon>Peptacetobacter</taxon>
    </lineage>
</organism>
<reference evidence="2 3" key="1">
    <citation type="submission" date="2008-09" db="EMBL/GenBank/DDBJ databases">
        <authorList>
            <person name="Fulton L."/>
            <person name="Clifton S."/>
            <person name="Fulton B."/>
            <person name="Xu J."/>
            <person name="Minx P."/>
            <person name="Pepin K.H."/>
            <person name="Johnson M."/>
            <person name="Thiruvilangam P."/>
            <person name="Bhonagiri V."/>
            <person name="Nash W.E."/>
            <person name="Mardis E.R."/>
            <person name="Wilson R.K."/>
        </authorList>
    </citation>
    <scope>NUCLEOTIDE SEQUENCE [LARGE SCALE GENOMIC DNA]</scope>
    <source>
        <strain evidence="2 3">DSM 13275</strain>
    </source>
</reference>
<feature type="signal peptide" evidence="1">
    <location>
        <begin position="1"/>
        <end position="24"/>
    </location>
</feature>